<accession>A0A939G9L1</accession>
<feature type="chain" id="PRO_5037230446" evidence="1">
    <location>
        <begin position="29"/>
        <end position="137"/>
    </location>
</feature>
<protein>
    <submittedName>
        <fullName evidence="3">DUF2147 domain-containing protein</fullName>
    </submittedName>
</protein>
<sequence length="137" mass="15220">MTLLSKTLFCLLLCLIAISTGQSTDSNADRILGRWLFPKKQTCVEIYRENGLYFGRMAQISGSCQASYGNISNKVVLTNLSYTDNSWSGGTMIHPSSGMKFSVEMHMSNPNTLVATVYKGMKMFSKELVLTRQQPTS</sequence>
<dbReference type="InterPro" id="IPR019223">
    <property type="entry name" value="DUF2147"/>
</dbReference>
<keyword evidence="1" id="KW-0732">Signal</keyword>
<dbReference type="Gene3D" id="2.40.128.520">
    <property type="match status" value="1"/>
</dbReference>
<organism evidence="3 4">
    <name type="scientific">Fibrella aquatilis</name>
    <dbReference type="NCBI Taxonomy" id="2817059"/>
    <lineage>
        <taxon>Bacteria</taxon>
        <taxon>Pseudomonadati</taxon>
        <taxon>Bacteroidota</taxon>
        <taxon>Cytophagia</taxon>
        <taxon>Cytophagales</taxon>
        <taxon>Spirosomataceae</taxon>
        <taxon>Fibrella</taxon>
    </lineage>
</organism>
<dbReference type="EMBL" id="JAFMYU010000022">
    <property type="protein sequence ID" value="MBO0933748.1"/>
    <property type="molecule type" value="Genomic_DNA"/>
</dbReference>
<name>A0A939G9L1_9BACT</name>
<keyword evidence="4" id="KW-1185">Reference proteome</keyword>
<dbReference type="Pfam" id="PF09917">
    <property type="entry name" value="DUF2147"/>
    <property type="match status" value="1"/>
</dbReference>
<comment type="caution">
    <text evidence="3">The sequence shown here is derived from an EMBL/GenBank/DDBJ whole genome shotgun (WGS) entry which is preliminary data.</text>
</comment>
<proteinExistence type="predicted"/>
<dbReference type="Proteomes" id="UP000664795">
    <property type="component" value="Unassembled WGS sequence"/>
</dbReference>
<evidence type="ECO:0000313" key="3">
    <source>
        <dbReference type="EMBL" id="MBO0933748.1"/>
    </source>
</evidence>
<dbReference type="RefSeq" id="WP_207337712.1">
    <property type="nucleotide sequence ID" value="NZ_JAFMYU010000022.1"/>
</dbReference>
<reference evidence="3 4" key="1">
    <citation type="submission" date="2021-03" db="EMBL/GenBank/DDBJ databases">
        <title>Fibrella sp. HMF5036 genome sequencing and assembly.</title>
        <authorList>
            <person name="Kang H."/>
            <person name="Kim H."/>
            <person name="Bae S."/>
            <person name="Joh K."/>
        </authorList>
    </citation>
    <scope>NUCLEOTIDE SEQUENCE [LARGE SCALE GENOMIC DNA]</scope>
    <source>
        <strain evidence="3 4">HMF5036</strain>
    </source>
</reference>
<dbReference type="AlphaFoldDB" id="A0A939G9L1"/>
<evidence type="ECO:0000259" key="2">
    <source>
        <dbReference type="Pfam" id="PF09917"/>
    </source>
</evidence>
<feature type="signal peptide" evidence="1">
    <location>
        <begin position="1"/>
        <end position="28"/>
    </location>
</feature>
<evidence type="ECO:0000256" key="1">
    <source>
        <dbReference type="SAM" id="SignalP"/>
    </source>
</evidence>
<evidence type="ECO:0000313" key="4">
    <source>
        <dbReference type="Proteomes" id="UP000664795"/>
    </source>
</evidence>
<feature type="domain" description="DUF2147" evidence="2">
    <location>
        <begin position="33"/>
        <end position="132"/>
    </location>
</feature>
<gene>
    <name evidence="3" type="ORF">J2I48_22260</name>
</gene>